<dbReference type="PROSITE" id="PS00041">
    <property type="entry name" value="HTH_ARAC_FAMILY_1"/>
    <property type="match status" value="1"/>
</dbReference>
<keyword evidence="2" id="KW-0238">DNA-binding</keyword>
<dbReference type="EMBL" id="JBHUIT010000002">
    <property type="protein sequence ID" value="MFD2255315.1"/>
    <property type="molecule type" value="Genomic_DNA"/>
</dbReference>
<gene>
    <name evidence="5" type="ORF">ACFSSA_01385</name>
</gene>
<dbReference type="InterPro" id="IPR018062">
    <property type="entry name" value="HTH_AraC-typ_CS"/>
</dbReference>
<dbReference type="InterPro" id="IPR050204">
    <property type="entry name" value="AraC_XylS_family_regulators"/>
</dbReference>
<comment type="caution">
    <text evidence="5">The sequence shown here is derived from an EMBL/GenBank/DDBJ whole genome shotgun (WGS) entry which is preliminary data.</text>
</comment>
<dbReference type="InterPro" id="IPR009057">
    <property type="entry name" value="Homeodomain-like_sf"/>
</dbReference>
<protein>
    <submittedName>
        <fullName evidence="5">PocR ligand-binding domain-containing protein</fullName>
    </submittedName>
</protein>
<sequence>MTSDPDHFNHALQEKVLKSELFTTYQNAFRCATGLPLRFVHADADISYLCEQAENSSSFCDKLNLCESACKACMEVNRRLNEDAKINGPTTCHCFSGMTSTAVPVMCGGAIIGMLRTGQVFHKTPDEQTFSAVAKTLSRQGLKPEDVKALHDAWFKTQVIDPERYQAMVNLLVTFGKQLSSYAEKLALISDGSEPAAVARARKFIENTLADPLPLSLVAKHAGLSESHFCRVFKESTGLTLTDYVNRRRIEWAKKELLKPEARVSEIAFHIGYQSLSQFNRSFARFTGNSPTNFRREELAKATSLSAGG</sequence>
<keyword evidence="3" id="KW-0804">Transcription</keyword>
<evidence type="ECO:0000256" key="1">
    <source>
        <dbReference type="ARBA" id="ARBA00023015"/>
    </source>
</evidence>
<evidence type="ECO:0000313" key="6">
    <source>
        <dbReference type="Proteomes" id="UP001597375"/>
    </source>
</evidence>
<dbReference type="Pfam" id="PF10114">
    <property type="entry name" value="PocR"/>
    <property type="match status" value="1"/>
</dbReference>
<evidence type="ECO:0000259" key="4">
    <source>
        <dbReference type="PROSITE" id="PS01124"/>
    </source>
</evidence>
<dbReference type="InterPro" id="IPR018060">
    <property type="entry name" value="HTH_AraC"/>
</dbReference>
<evidence type="ECO:0000256" key="3">
    <source>
        <dbReference type="ARBA" id="ARBA00023163"/>
    </source>
</evidence>
<keyword evidence="1" id="KW-0805">Transcription regulation</keyword>
<feature type="domain" description="HTH araC/xylS-type" evidence="4">
    <location>
        <begin position="199"/>
        <end position="297"/>
    </location>
</feature>
<dbReference type="PROSITE" id="PS01124">
    <property type="entry name" value="HTH_ARAC_FAMILY_2"/>
    <property type="match status" value="1"/>
</dbReference>
<keyword evidence="6" id="KW-1185">Reference proteome</keyword>
<dbReference type="SMART" id="SM00342">
    <property type="entry name" value="HTH_ARAC"/>
    <property type="match status" value="1"/>
</dbReference>
<dbReference type="PANTHER" id="PTHR46796">
    <property type="entry name" value="HTH-TYPE TRANSCRIPTIONAL ACTIVATOR RHAS-RELATED"/>
    <property type="match status" value="1"/>
</dbReference>
<dbReference type="Pfam" id="PF12833">
    <property type="entry name" value="HTH_18"/>
    <property type="match status" value="1"/>
</dbReference>
<dbReference type="InterPro" id="IPR018771">
    <property type="entry name" value="PocR_dom"/>
</dbReference>
<accession>A0ABW5D475</accession>
<proteinExistence type="predicted"/>
<dbReference type="PRINTS" id="PR00032">
    <property type="entry name" value="HTHARAC"/>
</dbReference>
<dbReference type="RefSeq" id="WP_386817975.1">
    <property type="nucleotide sequence ID" value="NZ_JBHUIT010000002.1"/>
</dbReference>
<organism evidence="5 6">
    <name type="scientific">Luteolibacter algae</name>
    <dbReference type="NCBI Taxonomy" id="454151"/>
    <lineage>
        <taxon>Bacteria</taxon>
        <taxon>Pseudomonadati</taxon>
        <taxon>Verrucomicrobiota</taxon>
        <taxon>Verrucomicrobiia</taxon>
        <taxon>Verrucomicrobiales</taxon>
        <taxon>Verrucomicrobiaceae</taxon>
        <taxon>Luteolibacter</taxon>
    </lineage>
</organism>
<dbReference type="PANTHER" id="PTHR46796:SF6">
    <property type="entry name" value="ARAC SUBFAMILY"/>
    <property type="match status" value="1"/>
</dbReference>
<name>A0ABW5D475_9BACT</name>
<dbReference type="Gene3D" id="1.10.10.60">
    <property type="entry name" value="Homeodomain-like"/>
    <property type="match status" value="2"/>
</dbReference>
<evidence type="ECO:0000256" key="2">
    <source>
        <dbReference type="ARBA" id="ARBA00023125"/>
    </source>
</evidence>
<dbReference type="Proteomes" id="UP001597375">
    <property type="component" value="Unassembled WGS sequence"/>
</dbReference>
<evidence type="ECO:0000313" key="5">
    <source>
        <dbReference type="EMBL" id="MFD2255315.1"/>
    </source>
</evidence>
<reference evidence="6" key="1">
    <citation type="journal article" date="2019" name="Int. J. Syst. Evol. Microbiol.">
        <title>The Global Catalogue of Microorganisms (GCM) 10K type strain sequencing project: providing services to taxonomists for standard genome sequencing and annotation.</title>
        <authorList>
            <consortium name="The Broad Institute Genomics Platform"/>
            <consortium name="The Broad Institute Genome Sequencing Center for Infectious Disease"/>
            <person name="Wu L."/>
            <person name="Ma J."/>
        </authorList>
    </citation>
    <scope>NUCLEOTIDE SEQUENCE [LARGE SCALE GENOMIC DNA]</scope>
    <source>
        <strain evidence="6">CGMCC 4.7106</strain>
    </source>
</reference>
<dbReference type="InterPro" id="IPR020449">
    <property type="entry name" value="Tscrpt_reg_AraC-type_HTH"/>
</dbReference>
<dbReference type="SUPFAM" id="SSF46689">
    <property type="entry name" value="Homeodomain-like"/>
    <property type="match status" value="2"/>
</dbReference>